<evidence type="ECO:0000256" key="8">
    <source>
        <dbReference type="SAM" id="Phobius"/>
    </source>
</evidence>
<feature type="transmembrane region" description="Helical" evidence="8">
    <location>
        <begin position="408"/>
        <end position="428"/>
    </location>
</feature>
<feature type="transmembrane region" description="Helical" evidence="8">
    <location>
        <begin position="579"/>
        <end position="602"/>
    </location>
</feature>
<gene>
    <name evidence="10" type="ORF">DW322_04075</name>
</gene>
<feature type="transmembrane region" description="Helical" evidence="8">
    <location>
        <begin position="249"/>
        <end position="267"/>
    </location>
</feature>
<dbReference type="PANTHER" id="PTHR42682">
    <property type="entry name" value="HYDROGENASE-4 COMPONENT F"/>
    <property type="match status" value="1"/>
</dbReference>
<keyword evidence="4 8" id="KW-1133">Transmembrane helix</keyword>
<dbReference type="InterPro" id="IPR052175">
    <property type="entry name" value="ComplexI-like_HydComp"/>
</dbReference>
<dbReference type="GO" id="GO:0005886">
    <property type="term" value="C:plasma membrane"/>
    <property type="evidence" value="ECO:0007669"/>
    <property type="project" value="UniProtKB-SubCell"/>
</dbReference>
<evidence type="ECO:0000313" key="11">
    <source>
        <dbReference type="Proteomes" id="UP000471120"/>
    </source>
</evidence>
<dbReference type="AlphaFoldDB" id="A0A6P2CCX7"/>
<feature type="transmembrane region" description="Helical" evidence="8">
    <location>
        <begin position="487"/>
        <end position="505"/>
    </location>
</feature>
<accession>A0A6P2CCX7</accession>
<organism evidence="10 11">
    <name type="scientific">Rhodococcus rhodnii</name>
    <dbReference type="NCBI Taxonomy" id="38312"/>
    <lineage>
        <taxon>Bacteria</taxon>
        <taxon>Bacillati</taxon>
        <taxon>Actinomycetota</taxon>
        <taxon>Actinomycetes</taxon>
        <taxon>Mycobacteriales</taxon>
        <taxon>Nocardiaceae</taxon>
        <taxon>Rhodococcus</taxon>
    </lineage>
</organism>
<evidence type="ECO:0000256" key="1">
    <source>
        <dbReference type="ARBA" id="ARBA00004651"/>
    </source>
</evidence>
<dbReference type="RefSeq" id="WP_010840471.1">
    <property type="nucleotide sequence ID" value="NZ_QRCM01000001.1"/>
</dbReference>
<evidence type="ECO:0000256" key="3">
    <source>
        <dbReference type="ARBA" id="ARBA00022692"/>
    </source>
</evidence>
<name>A0A6P2CCX7_9NOCA</name>
<feature type="transmembrane region" description="Helical" evidence="8">
    <location>
        <begin position="51"/>
        <end position="70"/>
    </location>
</feature>
<feature type="transmembrane region" description="Helical" evidence="8">
    <location>
        <begin position="331"/>
        <end position="355"/>
    </location>
</feature>
<keyword evidence="3 7" id="KW-0812">Transmembrane</keyword>
<feature type="transmembrane region" description="Helical" evidence="8">
    <location>
        <begin position="367"/>
        <end position="388"/>
    </location>
</feature>
<feature type="transmembrane region" description="Helical" evidence="8">
    <location>
        <begin position="306"/>
        <end position="325"/>
    </location>
</feature>
<proteinExistence type="predicted"/>
<feature type="transmembrane region" description="Helical" evidence="8">
    <location>
        <begin position="90"/>
        <end position="111"/>
    </location>
</feature>
<reference evidence="10 11" key="1">
    <citation type="submission" date="2018-07" db="EMBL/GenBank/DDBJ databases">
        <title>Genome sequence of Rhodococcus rhodnii ATCC 35071 from Rhodnius prolixus.</title>
        <authorList>
            <person name="Patel V."/>
            <person name="Vogel K.J."/>
        </authorList>
    </citation>
    <scope>NUCLEOTIDE SEQUENCE [LARGE SCALE GENOMIC DNA]</scope>
    <source>
        <strain evidence="10 11">ATCC 35071</strain>
    </source>
</reference>
<evidence type="ECO:0000256" key="5">
    <source>
        <dbReference type="ARBA" id="ARBA00023002"/>
    </source>
</evidence>
<feature type="transmembrane region" description="Helical" evidence="8">
    <location>
        <begin position="144"/>
        <end position="161"/>
    </location>
</feature>
<protein>
    <submittedName>
        <fullName evidence="10">Formate hydrogenlyase</fullName>
    </submittedName>
</protein>
<feature type="transmembrane region" description="Helical" evidence="8">
    <location>
        <begin position="20"/>
        <end position="39"/>
    </location>
</feature>
<dbReference type="InterPro" id="IPR001750">
    <property type="entry name" value="ND/Mrp_TM"/>
</dbReference>
<comment type="caution">
    <text evidence="10">The sequence shown here is derived from an EMBL/GenBank/DDBJ whole genome shotgun (WGS) entry which is preliminary data.</text>
</comment>
<dbReference type="Pfam" id="PF00361">
    <property type="entry name" value="Proton_antipo_M"/>
    <property type="match status" value="1"/>
</dbReference>
<dbReference type="PANTHER" id="PTHR42682:SF4">
    <property type="entry name" value="NADH-UBIQUINONE_PLASTOQUINONE"/>
    <property type="match status" value="1"/>
</dbReference>
<feature type="transmembrane region" description="Helical" evidence="8">
    <location>
        <begin position="449"/>
        <end position="467"/>
    </location>
</feature>
<keyword evidence="6 8" id="KW-0472">Membrane</keyword>
<keyword evidence="2" id="KW-1003">Cell membrane</keyword>
<keyword evidence="10" id="KW-0456">Lyase</keyword>
<evidence type="ECO:0000256" key="2">
    <source>
        <dbReference type="ARBA" id="ARBA00022475"/>
    </source>
</evidence>
<sequence length="604" mass="63009">MTTPLVGTADHITSATGPWPWVWAAAILLPLLTAVGLWLTRAGSRRTSDLLTKYAALTFVPSIALALAGPEAGSVEATWLLLGTYLQVDTIGRPLLLVAGLLYGAAAITVWSSRTERRDTLTAFLLLSFVGNAGVFVAADTVTFYLSFALMSLAAYGLVVHGRTAASRRAGRIYIGLTMLSEMAVLAAMLLVVQAGGRMLVDAPAAVAASDHRNIVIALLVLGFGIKAGTFPLHVWLPLAHPAAPPPASAVLSGTMIKAGLVGWLRFLPLGEIALPGWGAAIVALSLVGAFAALAPGVLQKDPKVALAYSSISQMGFLGVLVGTALASPEVAPACVLAGIVYAVHHGIAKGGLFLGVSVWRNHAYGWIRWWVLGGLALLALAVAGAPFGSGAVAKYASKEALGDSTFLWFSLADLLPFVGTVSTILLLRGGWLLITGSREHAWGVDGAVVSWSILILGGTVLTWYLAGQWAGVVSVPGLDTTTLWDATWPILLGVALAAVAWWPAHRRLLPQWAAHPDGETVPPGDLVVPEERVVEAVRTTLSRASQAASAADAEAIARVRRRWHARSHDSAERADAHIGTWLGSGAALALVTAATIVIVVISV</sequence>
<dbReference type="GO" id="GO:0016491">
    <property type="term" value="F:oxidoreductase activity"/>
    <property type="evidence" value="ECO:0007669"/>
    <property type="project" value="UniProtKB-KW"/>
</dbReference>
<evidence type="ECO:0000259" key="9">
    <source>
        <dbReference type="Pfam" id="PF00361"/>
    </source>
</evidence>
<dbReference type="Proteomes" id="UP000471120">
    <property type="component" value="Unassembled WGS sequence"/>
</dbReference>
<feature type="transmembrane region" description="Helical" evidence="8">
    <location>
        <begin position="173"/>
        <end position="195"/>
    </location>
</feature>
<evidence type="ECO:0000313" key="10">
    <source>
        <dbReference type="EMBL" id="TXG89551.1"/>
    </source>
</evidence>
<feature type="transmembrane region" description="Helical" evidence="8">
    <location>
        <begin position="120"/>
        <end position="138"/>
    </location>
</feature>
<evidence type="ECO:0000256" key="6">
    <source>
        <dbReference type="ARBA" id="ARBA00023136"/>
    </source>
</evidence>
<evidence type="ECO:0000256" key="7">
    <source>
        <dbReference type="RuleBase" id="RU000320"/>
    </source>
</evidence>
<evidence type="ECO:0000256" key="4">
    <source>
        <dbReference type="ARBA" id="ARBA00022989"/>
    </source>
</evidence>
<feature type="transmembrane region" description="Helical" evidence="8">
    <location>
        <begin position="215"/>
        <end position="237"/>
    </location>
</feature>
<feature type="domain" description="NADH:quinone oxidoreductase/Mrp antiporter transmembrane" evidence="9">
    <location>
        <begin position="138"/>
        <end position="359"/>
    </location>
</feature>
<dbReference type="GO" id="GO:0016829">
    <property type="term" value="F:lyase activity"/>
    <property type="evidence" value="ECO:0007669"/>
    <property type="project" value="UniProtKB-KW"/>
</dbReference>
<keyword evidence="5" id="KW-0560">Oxidoreductase</keyword>
<dbReference type="EMBL" id="QRCM01000001">
    <property type="protein sequence ID" value="TXG89551.1"/>
    <property type="molecule type" value="Genomic_DNA"/>
</dbReference>
<comment type="subcellular location">
    <subcellularLocation>
        <location evidence="1">Cell membrane</location>
        <topology evidence="1">Multi-pass membrane protein</topology>
    </subcellularLocation>
    <subcellularLocation>
        <location evidence="7">Membrane</location>
        <topology evidence="7">Multi-pass membrane protein</topology>
    </subcellularLocation>
</comment>
<feature type="transmembrane region" description="Helical" evidence="8">
    <location>
        <begin position="273"/>
        <end position="294"/>
    </location>
</feature>